<sequence>MKSDLKIFYGGQELTAFFDLLEAPKRNLIGDVTNNLVEFQAKDGGELISTRRGALKITLEIFTDSFTFEKRELLKGILYNHELKKLTFSDEENRYYMAILDGESSFIRDLDNSQEATGVLTFLVPDGVSYSTYKLYKEGQLVSKTDDKGNAYQVMTVEVTNDGTAPCEIDYEITHPTENGYVGIVSAHGAIEIGDKFEADREQYEQSEMVCIDDSNAIVNAWSTDTGYTTDDRFNIIGSAWRLITEPTGSVWATQYYSGSGNGGNNGASNLWHLARKSRTLTPTSDGKTAFKNFTVRNRIAFETSKSDQNGLYQVVLSTQDGRWRMGYYFCKEPNAKNEVRFTRFVYDMKDGVKKMLVEDSTYFTPNGSGKHEGSYGHSVYFEKFGGKVTWYDYVRKREFIVPEIANVEFSRLTISGGVYGRTTNRVWRMNTNSITVQVHKVEKERDIPNRYPEGSVLRIEGETRKVNLDNIPILTDVVQVPKFFSLPPKEETKIEFYFSEWIEEMPDVKIFYREKWL</sequence>
<dbReference type="RefSeq" id="WP_078807716.1">
    <property type="nucleotide sequence ID" value="NZ_FUXI01000020.1"/>
</dbReference>
<dbReference type="EMBL" id="FUXI01000020">
    <property type="protein sequence ID" value="SJZ89970.1"/>
    <property type="molecule type" value="Genomic_DNA"/>
</dbReference>
<dbReference type="InterPro" id="IPR006520">
    <property type="entry name" value="Dit_BPSPP_N"/>
</dbReference>
<keyword evidence="2" id="KW-1185">Reference proteome</keyword>
<organism evidence="1 2">
    <name type="scientific">Pilibacter termitis</name>
    <dbReference type="NCBI Taxonomy" id="263852"/>
    <lineage>
        <taxon>Bacteria</taxon>
        <taxon>Bacillati</taxon>
        <taxon>Bacillota</taxon>
        <taxon>Bacilli</taxon>
        <taxon>Lactobacillales</taxon>
        <taxon>Enterococcaceae</taxon>
        <taxon>Pilibacter</taxon>
    </lineage>
</organism>
<dbReference type="OrthoDB" id="3078561at2"/>
<reference evidence="1 2" key="1">
    <citation type="submission" date="2017-02" db="EMBL/GenBank/DDBJ databases">
        <authorList>
            <person name="Peterson S.W."/>
        </authorList>
    </citation>
    <scope>NUCLEOTIDE SEQUENCE [LARGE SCALE GENOMIC DNA]</scope>
    <source>
        <strain evidence="1 2">ATCC BAA-1030</strain>
    </source>
</reference>
<evidence type="ECO:0000313" key="2">
    <source>
        <dbReference type="Proteomes" id="UP000190328"/>
    </source>
</evidence>
<dbReference type="Gene3D" id="2.40.30.200">
    <property type="match status" value="1"/>
</dbReference>
<evidence type="ECO:0000313" key="1">
    <source>
        <dbReference type="EMBL" id="SJZ89970.1"/>
    </source>
</evidence>
<protein>
    <submittedName>
        <fullName evidence="1">Putative phage tail component, N-terminal domain-containing protein</fullName>
    </submittedName>
</protein>
<dbReference type="Proteomes" id="UP000190328">
    <property type="component" value="Unassembled WGS sequence"/>
</dbReference>
<dbReference type="AlphaFoldDB" id="A0A1T4PEJ6"/>
<dbReference type="STRING" id="263852.SAMN02745116_01785"/>
<proteinExistence type="predicted"/>
<name>A0A1T4PEJ6_9ENTE</name>
<gene>
    <name evidence="1" type="ORF">SAMN02745116_01785</name>
</gene>
<dbReference type="NCBIfam" id="TIGR01633">
    <property type="entry name" value="phi3626_gp14_N"/>
    <property type="match status" value="1"/>
</dbReference>
<accession>A0A1T4PEJ6</accession>